<reference evidence="2" key="1">
    <citation type="submission" date="2012-11" db="EMBL/GenBank/DDBJ databases">
        <title>Dependencies among metagenomic species, viruses, plasmids and units of genetic variation.</title>
        <authorList>
            <person name="Nielsen H.B."/>
            <person name="Almeida M."/>
            <person name="Juncker A.S."/>
            <person name="Rasmussen S."/>
            <person name="Li J."/>
            <person name="Sunagawa S."/>
            <person name="Plichta D."/>
            <person name="Gautier L."/>
            <person name="Le Chatelier E."/>
            <person name="Peletier E."/>
            <person name="Bonde I."/>
            <person name="Nielsen T."/>
            <person name="Manichanh C."/>
            <person name="Arumugam M."/>
            <person name="Batto J."/>
            <person name="Santos M.B.Q.D."/>
            <person name="Blom N."/>
            <person name="Borruel N."/>
            <person name="Burgdorf K.S."/>
            <person name="Boumezbeur F."/>
            <person name="Casellas F."/>
            <person name="Dore J."/>
            <person name="Guarner F."/>
            <person name="Hansen T."/>
            <person name="Hildebrand F."/>
            <person name="Kaas R.S."/>
            <person name="Kennedy S."/>
            <person name="Kristiansen K."/>
            <person name="Kultima J.R."/>
            <person name="Leonard P."/>
            <person name="Levenez F."/>
            <person name="Lund O."/>
            <person name="Moumen B."/>
            <person name="Le Paslier D."/>
            <person name="Pons N."/>
            <person name="Pedersen O."/>
            <person name="Prifti E."/>
            <person name="Qin J."/>
            <person name="Raes J."/>
            <person name="Tap J."/>
            <person name="Tims S."/>
            <person name="Ussery D.W."/>
            <person name="Yamada T."/>
            <person name="MetaHit consortium"/>
            <person name="Renault P."/>
            <person name="Sicheritz-Ponten T."/>
            <person name="Bork P."/>
            <person name="Wang J."/>
            <person name="Brunak S."/>
            <person name="Ehrlich S.D."/>
        </authorList>
    </citation>
    <scope>NUCLEOTIDE SEQUENCE [LARGE SCALE GENOMIC DNA]</scope>
</reference>
<dbReference type="Pfam" id="PF00583">
    <property type="entry name" value="Acetyltransf_1"/>
    <property type="match status" value="1"/>
</dbReference>
<dbReference type="CDD" id="cd04301">
    <property type="entry name" value="NAT_SF"/>
    <property type="match status" value="1"/>
</dbReference>
<dbReference type="InterPro" id="IPR000182">
    <property type="entry name" value="GNAT_dom"/>
</dbReference>
<evidence type="ECO:0000313" key="2">
    <source>
        <dbReference type="EMBL" id="CDE23203.1"/>
    </source>
</evidence>
<dbReference type="AlphaFoldDB" id="R7G8V0"/>
<name>R7G8V0_9FIRM</name>
<accession>R7G8V0</accession>
<protein>
    <submittedName>
        <fullName evidence="2">GCN5-related N-acetyltransferase</fullName>
    </submittedName>
</protein>
<keyword evidence="2" id="KW-0808">Transferase</keyword>
<dbReference type="Proteomes" id="UP000018093">
    <property type="component" value="Unassembled WGS sequence"/>
</dbReference>
<dbReference type="Gene3D" id="3.40.630.30">
    <property type="match status" value="1"/>
</dbReference>
<dbReference type="GO" id="GO:0016747">
    <property type="term" value="F:acyltransferase activity, transferring groups other than amino-acyl groups"/>
    <property type="evidence" value="ECO:0007669"/>
    <property type="project" value="InterPro"/>
</dbReference>
<comment type="caution">
    <text evidence="2">The sequence shown here is derived from an EMBL/GenBank/DDBJ whole genome shotgun (WGS) entry which is preliminary data.</text>
</comment>
<dbReference type="EMBL" id="CBIN010000215">
    <property type="protein sequence ID" value="CDE23203.1"/>
    <property type="molecule type" value="Genomic_DNA"/>
</dbReference>
<feature type="domain" description="N-acetyltransferase" evidence="1">
    <location>
        <begin position="39"/>
        <end position="180"/>
    </location>
</feature>
<evidence type="ECO:0000259" key="1">
    <source>
        <dbReference type="PROSITE" id="PS51186"/>
    </source>
</evidence>
<organism evidence="2 3">
    <name type="scientific">Amedibacillus dolichus CAG:375</name>
    <dbReference type="NCBI Taxonomy" id="1263076"/>
    <lineage>
        <taxon>Bacteria</taxon>
        <taxon>Bacillati</taxon>
        <taxon>Bacillota</taxon>
        <taxon>Erysipelotrichia</taxon>
        <taxon>Erysipelotrichales</taxon>
        <taxon>Erysipelotrichaceae</taxon>
        <taxon>Amedibacillus</taxon>
    </lineage>
</organism>
<dbReference type="SUPFAM" id="SSF55729">
    <property type="entry name" value="Acyl-CoA N-acyltransferases (Nat)"/>
    <property type="match status" value="1"/>
</dbReference>
<dbReference type="PROSITE" id="PS51186">
    <property type="entry name" value="GNAT"/>
    <property type="match status" value="1"/>
</dbReference>
<sequence>MKIENITLIKYRIISKDELCVELFNDFIRHQVVTKCWRKENSKWIIKDVPFIDDWTKDDYKILVSCLKNTINTGGLVYGAFYDNKLKGFVSVESEIFDDEHQYCDLSSIHISEDMRGNGIGKKLFLEAKQWAKQRGAKKLYISAHSSVESQAFYKAMGCVEAKVYNQKHVEAEPYDCQLECDL</sequence>
<dbReference type="InterPro" id="IPR016181">
    <property type="entry name" value="Acyl_CoA_acyltransferase"/>
</dbReference>
<proteinExistence type="predicted"/>
<gene>
    <name evidence="2" type="ORF">BN631_01670</name>
</gene>
<evidence type="ECO:0000313" key="3">
    <source>
        <dbReference type="Proteomes" id="UP000018093"/>
    </source>
</evidence>